<dbReference type="PROSITE" id="PS50262">
    <property type="entry name" value="G_PROTEIN_RECEP_F1_2"/>
    <property type="match status" value="1"/>
</dbReference>
<keyword evidence="7 8" id="KW-0807">Transducer</keyword>
<feature type="domain" description="G-protein coupled receptors family 1 profile" evidence="11">
    <location>
        <begin position="23"/>
        <end position="407"/>
    </location>
</feature>
<evidence type="ECO:0000256" key="9">
    <source>
        <dbReference type="SAM" id="MobiDB-lite"/>
    </source>
</evidence>
<dbReference type="Pfam" id="PF00001">
    <property type="entry name" value="7tm_1"/>
    <property type="match status" value="1"/>
</dbReference>
<evidence type="ECO:0000313" key="12">
    <source>
        <dbReference type="EMBL" id="WAR15098.1"/>
    </source>
</evidence>
<feature type="transmembrane region" description="Helical" evidence="10">
    <location>
        <begin position="392"/>
        <end position="410"/>
    </location>
</feature>
<feature type="transmembrane region" description="Helical" evidence="10">
    <location>
        <begin position="122"/>
        <end position="145"/>
    </location>
</feature>
<evidence type="ECO:0000256" key="5">
    <source>
        <dbReference type="ARBA" id="ARBA00023136"/>
    </source>
</evidence>
<evidence type="ECO:0000256" key="1">
    <source>
        <dbReference type="ARBA" id="ARBA00004141"/>
    </source>
</evidence>
<keyword evidence="3 10" id="KW-1133">Transmembrane helix</keyword>
<feature type="compositionally biased region" description="Basic and acidic residues" evidence="9">
    <location>
        <begin position="312"/>
        <end position="323"/>
    </location>
</feature>
<feature type="transmembrane region" description="Helical" evidence="10">
    <location>
        <begin position="80"/>
        <end position="101"/>
    </location>
</feature>
<feature type="transmembrane region" description="Helical" evidence="10">
    <location>
        <begin position="42"/>
        <end position="68"/>
    </location>
</feature>
<evidence type="ECO:0000313" key="13">
    <source>
        <dbReference type="Proteomes" id="UP001164746"/>
    </source>
</evidence>
<feature type="transmembrane region" description="Helical" evidence="10">
    <location>
        <begin position="6"/>
        <end position="30"/>
    </location>
</feature>
<evidence type="ECO:0000256" key="6">
    <source>
        <dbReference type="ARBA" id="ARBA00023170"/>
    </source>
</evidence>
<keyword evidence="2 8" id="KW-0812">Transmembrane</keyword>
<dbReference type="InterPro" id="IPR017452">
    <property type="entry name" value="GPCR_Rhodpsn_7TM"/>
</dbReference>
<feature type="transmembrane region" description="Helical" evidence="10">
    <location>
        <begin position="237"/>
        <end position="260"/>
    </location>
</feature>
<comment type="subcellular location">
    <subcellularLocation>
        <location evidence="1">Membrane</location>
        <topology evidence="1">Multi-pass membrane protein</topology>
    </subcellularLocation>
</comment>
<keyword evidence="5 10" id="KW-0472">Membrane</keyword>
<evidence type="ECO:0000256" key="7">
    <source>
        <dbReference type="ARBA" id="ARBA00023224"/>
    </source>
</evidence>
<proteinExistence type="inferred from homology"/>
<feature type="region of interest" description="Disordered" evidence="9">
    <location>
        <begin position="305"/>
        <end position="340"/>
    </location>
</feature>
<evidence type="ECO:0000256" key="10">
    <source>
        <dbReference type="SAM" id="Phobius"/>
    </source>
</evidence>
<gene>
    <name evidence="12" type="ORF">MAR_005203</name>
</gene>
<dbReference type="Proteomes" id="UP001164746">
    <property type="component" value="Chromosome 9"/>
</dbReference>
<evidence type="ECO:0000256" key="3">
    <source>
        <dbReference type="ARBA" id="ARBA00022989"/>
    </source>
</evidence>
<accession>A0ABY7F310</accession>
<dbReference type="PANTHER" id="PTHR24238:SF47">
    <property type="entry name" value="ECDYSTEROIDS_DOPAMINE RECEPTOR-RELATED"/>
    <property type="match status" value="1"/>
</dbReference>
<dbReference type="PANTHER" id="PTHR24238">
    <property type="entry name" value="G-PROTEIN COUPLED RECEPTOR"/>
    <property type="match status" value="1"/>
</dbReference>
<dbReference type="EMBL" id="CP111020">
    <property type="protein sequence ID" value="WAR15098.1"/>
    <property type="molecule type" value="Genomic_DNA"/>
</dbReference>
<evidence type="ECO:0000256" key="8">
    <source>
        <dbReference type="RuleBase" id="RU000688"/>
    </source>
</evidence>
<protein>
    <submittedName>
        <fullName evidence="12">CCKAR-like protein</fullName>
    </submittedName>
</protein>
<dbReference type="CDD" id="cd00637">
    <property type="entry name" value="7tm_classA_rhodopsin-like"/>
    <property type="match status" value="1"/>
</dbReference>
<comment type="similarity">
    <text evidence="8">Belongs to the G-protein coupled receptor 1 family.</text>
</comment>
<dbReference type="InterPro" id="IPR000276">
    <property type="entry name" value="GPCR_Rhodpsn"/>
</dbReference>
<dbReference type="Gene3D" id="1.20.1070.10">
    <property type="entry name" value="Rhodopsin 7-helix transmembrane proteins"/>
    <property type="match status" value="1"/>
</dbReference>
<keyword evidence="6 8" id="KW-0675">Receptor</keyword>
<keyword evidence="4 8" id="KW-0297">G-protein coupled receptor</keyword>
<sequence>MEDPAVVTVMAMLSMFSICGTIGNSLVIYIFSHKKEKSTAGIFIMCLAGTDLFTCVFVMPFTEVVVYLNYMVSYDVACKVYMFLITCNVPFAAFIMVAIAIDRYFCICHPFLHVLNIFRAKVIVLCLLIVASTFGIITSLSYGVYSYELVVPENEALASTNETKTVLYGQNATLNTADHGMCSNCSNELWELDVGDLHVFGKNKTDMQAGFELNYTGLCAPNHILTGPKFLNIYQRAYAGTYLLSFIVVFVLYGLIYRSIHKYRAKRSRRKRSSLYPSGVSHVTSLLPPCIESMKVETQLTAVTHVNPHSGRRSDPNLKHGDDNVDVQTPTEMQPRRPKPHNVTRAISIKEKTLLANIRTAVMLFVVTVVFLVAFLPAWLMGLQAIEFNAVIFYMYFVYHTANPFIYAFMNKSFRDDLGKVLKCQSIPLVR</sequence>
<dbReference type="SMART" id="SM01381">
    <property type="entry name" value="7TM_GPCR_Srsx"/>
    <property type="match status" value="1"/>
</dbReference>
<name>A0ABY7F310_MYAAR</name>
<evidence type="ECO:0000259" key="11">
    <source>
        <dbReference type="PROSITE" id="PS50262"/>
    </source>
</evidence>
<organism evidence="12 13">
    <name type="scientific">Mya arenaria</name>
    <name type="common">Soft-shell clam</name>
    <dbReference type="NCBI Taxonomy" id="6604"/>
    <lineage>
        <taxon>Eukaryota</taxon>
        <taxon>Metazoa</taxon>
        <taxon>Spiralia</taxon>
        <taxon>Lophotrochozoa</taxon>
        <taxon>Mollusca</taxon>
        <taxon>Bivalvia</taxon>
        <taxon>Autobranchia</taxon>
        <taxon>Heteroconchia</taxon>
        <taxon>Euheterodonta</taxon>
        <taxon>Imparidentia</taxon>
        <taxon>Neoheterodontei</taxon>
        <taxon>Myida</taxon>
        <taxon>Myoidea</taxon>
        <taxon>Myidae</taxon>
        <taxon>Mya</taxon>
    </lineage>
</organism>
<dbReference type="SUPFAM" id="SSF81321">
    <property type="entry name" value="Family A G protein-coupled receptor-like"/>
    <property type="match status" value="1"/>
</dbReference>
<keyword evidence="13" id="KW-1185">Reference proteome</keyword>
<feature type="transmembrane region" description="Helical" evidence="10">
    <location>
        <begin position="360"/>
        <end position="380"/>
    </location>
</feature>
<dbReference type="PRINTS" id="PR00237">
    <property type="entry name" value="GPCRRHODOPSN"/>
</dbReference>
<evidence type="ECO:0000256" key="2">
    <source>
        <dbReference type="ARBA" id="ARBA00022692"/>
    </source>
</evidence>
<dbReference type="PROSITE" id="PS00237">
    <property type="entry name" value="G_PROTEIN_RECEP_F1_1"/>
    <property type="match status" value="1"/>
</dbReference>
<reference evidence="12" key="1">
    <citation type="submission" date="2022-11" db="EMBL/GenBank/DDBJ databases">
        <title>Centuries of genome instability and evolution in soft-shell clam transmissible cancer (bioRxiv).</title>
        <authorList>
            <person name="Hart S.F.M."/>
            <person name="Yonemitsu M.A."/>
            <person name="Giersch R.M."/>
            <person name="Beal B.F."/>
            <person name="Arriagada G."/>
            <person name="Davis B.W."/>
            <person name="Ostrander E.A."/>
            <person name="Goff S.P."/>
            <person name="Metzger M.J."/>
        </authorList>
    </citation>
    <scope>NUCLEOTIDE SEQUENCE</scope>
    <source>
        <strain evidence="12">MELC-2E11</strain>
        <tissue evidence="12">Siphon/mantle</tissue>
    </source>
</reference>
<evidence type="ECO:0000256" key="4">
    <source>
        <dbReference type="ARBA" id="ARBA00023040"/>
    </source>
</evidence>